<evidence type="ECO:0000313" key="2">
    <source>
        <dbReference type="Proteomes" id="UP000559256"/>
    </source>
</evidence>
<keyword evidence="2" id="KW-1185">Reference proteome</keyword>
<name>A0A8H5FR76_9AGAR</name>
<proteinExistence type="predicted"/>
<evidence type="ECO:0008006" key="3">
    <source>
        <dbReference type="Google" id="ProtNLM"/>
    </source>
</evidence>
<dbReference type="SUPFAM" id="SSF56112">
    <property type="entry name" value="Protein kinase-like (PK-like)"/>
    <property type="match status" value="1"/>
</dbReference>
<evidence type="ECO:0000313" key="1">
    <source>
        <dbReference type="EMBL" id="KAF5346121.1"/>
    </source>
</evidence>
<reference evidence="1 2" key="1">
    <citation type="journal article" date="2020" name="ISME J.">
        <title>Uncovering the hidden diversity of litter-decomposition mechanisms in mushroom-forming fungi.</title>
        <authorList>
            <person name="Floudas D."/>
            <person name="Bentzer J."/>
            <person name="Ahren D."/>
            <person name="Johansson T."/>
            <person name="Persson P."/>
            <person name="Tunlid A."/>
        </authorList>
    </citation>
    <scope>NUCLEOTIDE SEQUENCE [LARGE SCALE GENOMIC DNA]</scope>
    <source>
        <strain evidence="1 2">CBS 291.85</strain>
    </source>
</reference>
<gene>
    <name evidence="1" type="ORF">D9758_009974</name>
</gene>
<dbReference type="InterPro" id="IPR011009">
    <property type="entry name" value="Kinase-like_dom_sf"/>
</dbReference>
<sequence>MSHSRTTRNNPNANAVLNILFLNDANRKHQVRRIKDLPRHLLETEWCVEDLFPYIEKLAKNEFRFSVDRATLEFYKPTPSLGIDDSEEWAKERLNQDLRSVAVKLSTAKFLSKALELGVVGEEFVDLVVVGEALQGEPEERDTVGELPVTFGPYKRYNDLSKNIKKLTPSSAAKSRERESYQKSPSTAVHDGTFAINRAGTIALETIAQPIEIFYPPFRRISEALENPNFQPDLALLDVISAIVSKAGIIATENEYAETLRMPLSKVLEDYFERAYTTGGHSADGLIGFKMVTAMITALVPLLIMELKRAFGEGGCDPIVQAEYSFLQRWNEPELKPLREKCPCPTLILAGGGPNFALLGAVWADRFIVQRISDIVFLAQASTTVDDLIHKAARFFSAVKLGIDDLRQYYVGVGSRQVQPLQPNIPHPRFFPFPTQFLCRKTQKTISFCYLRAMDDDDSRNLAYLAETAETENLQPRKLLIKFSDRYGYEAHQLLADEQRAPNLFYCGLLDGKSDVLCSENAKGRFREGAGGLYIGPMRMIVMEYLEGKNALQTPREEWPRAAHSDIKAAINQLHEAGFVFGDLRLPNVIFVGDGTKLIDFDWSGKEGDVFYPHGLSENAGWVEGVKSFRKIEKEHDLEMLEKHFPAP</sequence>
<protein>
    <recommendedName>
        <fullName evidence="3">Protein kinase domain-containing protein</fullName>
    </recommendedName>
</protein>
<accession>A0A8H5FR76</accession>
<dbReference type="AlphaFoldDB" id="A0A8H5FR76"/>
<comment type="caution">
    <text evidence="1">The sequence shown here is derived from an EMBL/GenBank/DDBJ whole genome shotgun (WGS) entry which is preliminary data.</text>
</comment>
<dbReference type="Proteomes" id="UP000559256">
    <property type="component" value="Unassembled WGS sequence"/>
</dbReference>
<dbReference type="EMBL" id="JAACJM010000105">
    <property type="protein sequence ID" value="KAF5346121.1"/>
    <property type="molecule type" value="Genomic_DNA"/>
</dbReference>
<dbReference type="OrthoDB" id="3261131at2759"/>
<organism evidence="1 2">
    <name type="scientific">Tetrapyrgos nigripes</name>
    <dbReference type="NCBI Taxonomy" id="182062"/>
    <lineage>
        <taxon>Eukaryota</taxon>
        <taxon>Fungi</taxon>
        <taxon>Dikarya</taxon>
        <taxon>Basidiomycota</taxon>
        <taxon>Agaricomycotina</taxon>
        <taxon>Agaricomycetes</taxon>
        <taxon>Agaricomycetidae</taxon>
        <taxon>Agaricales</taxon>
        <taxon>Marasmiineae</taxon>
        <taxon>Marasmiaceae</taxon>
        <taxon>Tetrapyrgos</taxon>
    </lineage>
</organism>